<dbReference type="STRING" id="68775.A0A5C3M2Y5"/>
<evidence type="ECO:0000313" key="2">
    <source>
        <dbReference type="EMBL" id="TFK38528.1"/>
    </source>
</evidence>
<evidence type="ECO:0000313" key="3">
    <source>
        <dbReference type="Proteomes" id="UP000308652"/>
    </source>
</evidence>
<feature type="region of interest" description="Disordered" evidence="1">
    <location>
        <begin position="124"/>
        <end position="146"/>
    </location>
</feature>
<sequence length="240" mass="25120">MRSSPVATACNDLFQPTKSMITELSTSVVTTMTSSKAPPHKRRRIVRSSSPSSTTNSSGMNDSLTTNVFTSPHNAPAKPSSSRIPTCVSCHRALTGTQIQVICARCQHSTCTICSRTCTSIAPSQPPTPHLTWSPTPSPSPPSSMSRPALALNAANTNLGNWMGGSNTLPTAIAGKRKKLLDPDADLGENGTANSGDGGEFFATTTSDGVEPGCGRIVCRNCCVENPQSNSIACFDCCAR</sequence>
<protein>
    <submittedName>
        <fullName evidence="2">Uncharacterized protein</fullName>
    </submittedName>
</protein>
<name>A0A5C3M2Y5_9AGAR</name>
<feature type="region of interest" description="Disordered" evidence="1">
    <location>
        <begin position="31"/>
        <end position="83"/>
    </location>
</feature>
<proteinExistence type="predicted"/>
<dbReference type="EMBL" id="ML213603">
    <property type="protein sequence ID" value="TFK38528.1"/>
    <property type="molecule type" value="Genomic_DNA"/>
</dbReference>
<reference evidence="2 3" key="1">
    <citation type="journal article" date="2019" name="Nat. Ecol. Evol.">
        <title>Megaphylogeny resolves global patterns of mushroom evolution.</title>
        <authorList>
            <person name="Varga T."/>
            <person name="Krizsan K."/>
            <person name="Foldi C."/>
            <person name="Dima B."/>
            <person name="Sanchez-Garcia M."/>
            <person name="Sanchez-Ramirez S."/>
            <person name="Szollosi G.J."/>
            <person name="Szarkandi J.G."/>
            <person name="Papp V."/>
            <person name="Albert L."/>
            <person name="Andreopoulos W."/>
            <person name="Angelini C."/>
            <person name="Antonin V."/>
            <person name="Barry K.W."/>
            <person name="Bougher N.L."/>
            <person name="Buchanan P."/>
            <person name="Buyck B."/>
            <person name="Bense V."/>
            <person name="Catcheside P."/>
            <person name="Chovatia M."/>
            <person name="Cooper J."/>
            <person name="Damon W."/>
            <person name="Desjardin D."/>
            <person name="Finy P."/>
            <person name="Geml J."/>
            <person name="Haridas S."/>
            <person name="Hughes K."/>
            <person name="Justo A."/>
            <person name="Karasinski D."/>
            <person name="Kautmanova I."/>
            <person name="Kiss B."/>
            <person name="Kocsube S."/>
            <person name="Kotiranta H."/>
            <person name="LaButti K.M."/>
            <person name="Lechner B.E."/>
            <person name="Liimatainen K."/>
            <person name="Lipzen A."/>
            <person name="Lukacs Z."/>
            <person name="Mihaltcheva S."/>
            <person name="Morgado L.N."/>
            <person name="Niskanen T."/>
            <person name="Noordeloos M.E."/>
            <person name="Ohm R.A."/>
            <person name="Ortiz-Santana B."/>
            <person name="Ovrebo C."/>
            <person name="Racz N."/>
            <person name="Riley R."/>
            <person name="Savchenko A."/>
            <person name="Shiryaev A."/>
            <person name="Soop K."/>
            <person name="Spirin V."/>
            <person name="Szebenyi C."/>
            <person name="Tomsovsky M."/>
            <person name="Tulloss R.E."/>
            <person name="Uehling J."/>
            <person name="Grigoriev I.V."/>
            <person name="Vagvolgyi C."/>
            <person name="Papp T."/>
            <person name="Martin F.M."/>
            <person name="Miettinen O."/>
            <person name="Hibbett D.S."/>
            <person name="Nagy L.G."/>
        </authorList>
    </citation>
    <scope>NUCLEOTIDE SEQUENCE [LARGE SCALE GENOMIC DNA]</scope>
    <source>
        <strain evidence="2 3">CBS 166.37</strain>
    </source>
</reference>
<dbReference type="SUPFAM" id="SSF57903">
    <property type="entry name" value="FYVE/PHD zinc finger"/>
    <property type="match status" value="1"/>
</dbReference>
<feature type="compositionally biased region" description="Low complexity" evidence="1">
    <location>
        <begin position="48"/>
        <end position="58"/>
    </location>
</feature>
<accession>A0A5C3M2Y5</accession>
<keyword evidence="3" id="KW-1185">Reference proteome</keyword>
<dbReference type="AlphaFoldDB" id="A0A5C3M2Y5"/>
<dbReference type="Proteomes" id="UP000308652">
    <property type="component" value="Unassembled WGS sequence"/>
</dbReference>
<feature type="compositionally biased region" description="Polar residues" evidence="1">
    <location>
        <begin position="59"/>
        <end position="83"/>
    </location>
</feature>
<dbReference type="OrthoDB" id="3240925at2759"/>
<gene>
    <name evidence="2" type="ORF">BDQ12DRAFT_735618</name>
</gene>
<evidence type="ECO:0000256" key="1">
    <source>
        <dbReference type="SAM" id="MobiDB-lite"/>
    </source>
</evidence>
<dbReference type="InterPro" id="IPR011011">
    <property type="entry name" value="Znf_FYVE_PHD"/>
</dbReference>
<organism evidence="2 3">
    <name type="scientific">Crucibulum laeve</name>
    <dbReference type="NCBI Taxonomy" id="68775"/>
    <lineage>
        <taxon>Eukaryota</taxon>
        <taxon>Fungi</taxon>
        <taxon>Dikarya</taxon>
        <taxon>Basidiomycota</taxon>
        <taxon>Agaricomycotina</taxon>
        <taxon>Agaricomycetes</taxon>
        <taxon>Agaricomycetidae</taxon>
        <taxon>Agaricales</taxon>
        <taxon>Agaricineae</taxon>
        <taxon>Nidulariaceae</taxon>
        <taxon>Crucibulum</taxon>
    </lineage>
</organism>